<accession>A0ABV5LW90</accession>
<feature type="domain" description="HTH lacI-type" evidence="4">
    <location>
        <begin position="3"/>
        <end position="57"/>
    </location>
</feature>
<dbReference type="GO" id="GO:0003677">
    <property type="term" value="F:DNA binding"/>
    <property type="evidence" value="ECO:0007669"/>
    <property type="project" value="UniProtKB-KW"/>
</dbReference>
<dbReference type="RefSeq" id="WP_380137094.1">
    <property type="nucleotide sequence ID" value="NZ_JBHLUI010000008.1"/>
</dbReference>
<dbReference type="PANTHER" id="PTHR30146">
    <property type="entry name" value="LACI-RELATED TRANSCRIPTIONAL REPRESSOR"/>
    <property type="match status" value="1"/>
</dbReference>
<dbReference type="SUPFAM" id="SSF53822">
    <property type="entry name" value="Periplasmic binding protein-like I"/>
    <property type="match status" value="1"/>
</dbReference>
<dbReference type="InterPro" id="IPR000843">
    <property type="entry name" value="HTH_LacI"/>
</dbReference>
<dbReference type="CDD" id="cd06267">
    <property type="entry name" value="PBP1_LacI_sugar_binding-like"/>
    <property type="match status" value="1"/>
</dbReference>
<dbReference type="CDD" id="cd01392">
    <property type="entry name" value="HTH_LacI"/>
    <property type="match status" value="1"/>
</dbReference>
<evidence type="ECO:0000313" key="5">
    <source>
        <dbReference type="EMBL" id="MFB9378325.1"/>
    </source>
</evidence>
<keyword evidence="2 5" id="KW-0238">DNA-binding</keyword>
<organism evidence="5 6">
    <name type="scientific">Kineococcus gynurae</name>
    <dbReference type="NCBI Taxonomy" id="452979"/>
    <lineage>
        <taxon>Bacteria</taxon>
        <taxon>Bacillati</taxon>
        <taxon>Actinomycetota</taxon>
        <taxon>Actinomycetes</taxon>
        <taxon>Kineosporiales</taxon>
        <taxon>Kineosporiaceae</taxon>
        <taxon>Kineococcus</taxon>
    </lineage>
</organism>
<proteinExistence type="predicted"/>
<dbReference type="Gene3D" id="3.40.50.2300">
    <property type="match status" value="2"/>
</dbReference>
<keyword evidence="3" id="KW-0804">Transcription</keyword>
<dbReference type="PROSITE" id="PS50932">
    <property type="entry name" value="HTH_LACI_2"/>
    <property type="match status" value="1"/>
</dbReference>
<protein>
    <submittedName>
        <fullName evidence="5">LacI family DNA-binding transcriptional regulator</fullName>
    </submittedName>
</protein>
<comment type="caution">
    <text evidence="5">The sequence shown here is derived from an EMBL/GenBank/DDBJ whole genome shotgun (WGS) entry which is preliminary data.</text>
</comment>
<dbReference type="InterPro" id="IPR046335">
    <property type="entry name" value="LacI/GalR-like_sensor"/>
</dbReference>
<dbReference type="Proteomes" id="UP001589748">
    <property type="component" value="Unassembled WGS sequence"/>
</dbReference>
<dbReference type="InterPro" id="IPR028082">
    <property type="entry name" value="Peripla_BP_I"/>
</dbReference>
<dbReference type="PANTHER" id="PTHR30146:SF138">
    <property type="entry name" value="TRANSCRIPTIONAL REGULATORY PROTEIN"/>
    <property type="match status" value="1"/>
</dbReference>
<name>A0ABV5LW90_9ACTN</name>
<gene>
    <name evidence="5" type="ORF">ACFFVI_15250</name>
</gene>
<dbReference type="SMART" id="SM00354">
    <property type="entry name" value="HTH_LACI"/>
    <property type="match status" value="1"/>
</dbReference>
<keyword evidence="6" id="KW-1185">Reference proteome</keyword>
<reference evidence="5 6" key="1">
    <citation type="submission" date="2024-09" db="EMBL/GenBank/DDBJ databases">
        <authorList>
            <person name="Sun Q."/>
            <person name="Mori K."/>
        </authorList>
    </citation>
    <scope>NUCLEOTIDE SEQUENCE [LARGE SCALE GENOMIC DNA]</scope>
    <source>
        <strain evidence="5 6">TISTR 1856</strain>
    </source>
</reference>
<keyword evidence="1" id="KW-0805">Transcription regulation</keyword>
<dbReference type="Pfam" id="PF13377">
    <property type="entry name" value="Peripla_BP_3"/>
    <property type="match status" value="1"/>
</dbReference>
<dbReference type="EMBL" id="JBHMDM010000007">
    <property type="protein sequence ID" value="MFB9378325.1"/>
    <property type="molecule type" value="Genomic_DNA"/>
</dbReference>
<evidence type="ECO:0000313" key="6">
    <source>
        <dbReference type="Proteomes" id="UP001589748"/>
    </source>
</evidence>
<sequence length="324" mass="33189">MAVTLTEVAAAAGVSLATASRAFKEPERLSAGTRDKVRAIARDLGYPTVPSTSPTSTRPLGVVVPDIGSAVFADLVRAVHDRALPAGRRLLLASTHEDPTSERTALRDLAPDVDGLLLCSPRLPAEDVLDAVGDTPLVVINGLVPGTPTVLTDVRDGLRQAVDQLRALGHRHVAYVPGPQAAWASRRRQEVLADLCAGAGLELTVTGRQAPTVTGGLAAAASVVATGATAVIAYNDLMAVGVMSGARALGVRCPDDLSVVGMDDLDLSAAVQPGLTSVQVAVTRSGGSAVDLLLDRLSGRPSAPSTLHLDSQLVVRGSTGPAPR</sequence>
<dbReference type="Pfam" id="PF00356">
    <property type="entry name" value="LacI"/>
    <property type="match status" value="1"/>
</dbReference>
<evidence type="ECO:0000256" key="3">
    <source>
        <dbReference type="ARBA" id="ARBA00023163"/>
    </source>
</evidence>
<evidence type="ECO:0000256" key="2">
    <source>
        <dbReference type="ARBA" id="ARBA00023125"/>
    </source>
</evidence>
<dbReference type="Gene3D" id="1.10.260.40">
    <property type="entry name" value="lambda repressor-like DNA-binding domains"/>
    <property type="match status" value="1"/>
</dbReference>
<dbReference type="InterPro" id="IPR010982">
    <property type="entry name" value="Lambda_DNA-bd_dom_sf"/>
</dbReference>
<evidence type="ECO:0000256" key="1">
    <source>
        <dbReference type="ARBA" id="ARBA00023015"/>
    </source>
</evidence>
<dbReference type="SUPFAM" id="SSF47413">
    <property type="entry name" value="lambda repressor-like DNA-binding domains"/>
    <property type="match status" value="1"/>
</dbReference>
<evidence type="ECO:0000259" key="4">
    <source>
        <dbReference type="PROSITE" id="PS50932"/>
    </source>
</evidence>